<dbReference type="PRINTS" id="PR00783">
    <property type="entry name" value="MINTRINSICP"/>
</dbReference>
<dbReference type="PANTHER" id="PTHR19139:SF199">
    <property type="entry name" value="MIP17260P"/>
    <property type="match status" value="1"/>
</dbReference>
<evidence type="ECO:0000313" key="9">
    <source>
        <dbReference type="Proteomes" id="UP000265663"/>
    </source>
</evidence>
<evidence type="ECO:0000256" key="4">
    <source>
        <dbReference type="ARBA" id="ARBA00022989"/>
    </source>
</evidence>
<keyword evidence="9" id="KW-1185">Reference proteome</keyword>
<organism evidence="8 9">
    <name type="scientific">Pyrenophora seminiperda CCB06</name>
    <dbReference type="NCBI Taxonomy" id="1302712"/>
    <lineage>
        <taxon>Eukaryota</taxon>
        <taxon>Fungi</taxon>
        <taxon>Dikarya</taxon>
        <taxon>Ascomycota</taxon>
        <taxon>Pezizomycotina</taxon>
        <taxon>Dothideomycetes</taxon>
        <taxon>Pleosporomycetidae</taxon>
        <taxon>Pleosporales</taxon>
        <taxon>Pleosporineae</taxon>
        <taxon>Pleosporaceae</taxon>
        <taxon>Pyrenophora</taxon>
    </lineage>
</organism>
<dbReference type="InterPro" id="IPR000425">
    <property type="entry name" value="MIP"/>
</dbReference>
<evidence type="ECO:0000313" key="8">
    <source>
        <dbReference type="EMBL" id="RMZ66242.1"/>
    </source>
</evidence>
<dbReference type="InterPro" id="IPR034294">
    <property type="entry name" value="Aquaporin_transptr"/>
</dbReference>
<name>A0A3M7LVS2_9PLEO</name>
<sequence length="270" mass="29038">MDWSVMSEKAANEKGYDSGIPFHEPASTGLPEDHWSSRHRTIRTEINAFLGELIGTFMFLSLAFAGAQIALNAAGPSALNANGEKLPDVGKLLYISFAFAVSLAVNVSIFADISGGKFVTAALLITRKIRWTRALHTVAAQIIASMTAAGFISALLPGPLTITTQLDPSMSVTRGLFLEAFVTSQLILTILMLEGGPSKPFYIGLALFIAEISSVFFTGGSLNPARSFGPAVVKGFDHYHWIYWLGPLLGAGVASGAYTLIDFLRREQRH</sequence>
<keyword evidence="4 7" id="KW-1133">Transmembrane helix</keyword>
<evidence type="ECO:0000256" key="5">
    <source>
        <dbReference type="ARBA" id="ARBA00023136"/>
    </source>
</evidence>
<feature type="transmembrane region" description="Helical" evidence="7">
    <location>
        <begin position="134"/>
        <end position="156"/>
    </location>
</feature>
<keyword evidence="6" id="KW-0813">Transport</keyword>
<dbReference type="GO" id="GO:0005886">
    <property type="term" value="C:plasma membrane"/>
    <property type="evidence" value="ECO:0007669"/>
    <property type="project" value="TreeGrafter"/>
</dbReference>
<evidence type="ECO:0000256" key="6">
    <source>
        <dbReference type="RuleBase" id="RU000477"/>
    </source>
</evidence>
<comment type="subcellular location">
    <subcellularLocation>
        <location evidence="1">Membrane</location>
        <topology evidence="1">Multi-pass membrane protein</topology>
    </subcellularLocation>
</comment>
<accession>A0A3M7LVS2</accession>
<dbReference type="Proteomes" id="UP000265663">
    <property type="component" value="Unassembled WGS sequence"/>
</dbReference>
<feature type="transmembrane region" description="Helical" evidence="7">
    <location>
        <begin position="91"/>
        <end position="113"/>
    </location>
</feature>
<dbReference type="PANTHER" id="PTHR19139">
    <property type="entry name" value="AQUAPORIN TRANSPORTER"/>
    <property type="match status" value="1"/>
</dbReference>
<feature type="transmembrane region" description="Helical" evidence="7">
    <location>
        <begin position="200"/>
        <end position="221"/>
    </location>
</feature>
<evidence type="ECO:0000256" key="7">
    <source>
        <dbReference type="SAM" id="Phobius"/>
    </source>
</evidence>
<feature type="transmembrane region" description="Helical" evidence="7">
    <location>
        <begin position="176"/>
        <end position="193"/>
    </location>
</feature>
<dbReference type="EMBL" id="KE747806">
    <property type="protein sequence ID" value="RMZ66242.1"/>
    <property type="molecule type" value="Genomic_DNA"/>
</dbReference>
<reference evidence="8 9" key="1">
    <citation type="journal article" date="2014" name="PLoS ONE">
        <title>De novo Genome Assembly of the Fungal Plant Pathogen Pyrenophora semeniperda.</title>
        <authorList>
            <person name="Soliai M.M."/>
            <person name="Meyer S.E."/>
            <person name="Udall J.A."/>
            <person name="Elzinga D.E."/>
            <person name="Hermansen R.A."/>
            <person name="Bodily P.M."/>
            <person name="Hart A.A."/>
            <person name="Coleman C.E."/>
        </authorList>
    </citation>
    <scope>NUCLEOTIDE SEQUENCE [LARGE SCALE GENOMIC DNA]</scope>
    <source>
        <strain evidence="8 9">CCB06</strain>
        <tissue evidence="8">Mycelium</tissue>
    </source>
</reference>
<feature type="transmembrane region" description="Helical" evidence="7">
    <location>
        <begin position="241"/>
        <end position="261"/>
    </location>
</feature>
<dbReference type="SUPFAM" id="SSF81338">
    <property type="entry name" value="Aquaporin-like"/>
    <property type="match status" value="1"/>
</dbReference>
<protein>
    <submittedName>
        <fullName evidence="8">MIP family channel</fullName>
    </submittedName>
</protein>
<dbReference type="OrthoDB" id="3222at2759"/>
<gene>
    <name evidence="8" type="ORF">GMOD_00005326</name>
</gene>
<dbReference type="GO" id="GO:0015250">
    <property type="term" value="F:water channel activity"/>
    <property type="evidence" value="ECO:0007669"/>
    <property type="project" value="TreeGrafter"/>
</dbReference>
<keyword evidence="5 7" id="KW-0472">Membrane</keyword>
<dbReference type="Gene3D" id="1.20.1080.10">
    <property type="entry name" value="Glycerol uptake facilitator protein"/>
    <property type="match status" value="1"/>
</dbReference>
<dbReference type="AlphaFoldDB" id="A0A3M7LVS2"/>
<dbReference type="InterPro" id="IPR023271">
    <property type="entry name" value="Aquaporin-like"/>
</dbReference>
<proteinExistence type="inferred from homology"/>
<feature type="transmembrane region" description="Helical" evidence="7">
    <location>
        <begin position="48"/>
        <end position="71"/>
    </location>
</feature>
<dbReference type="Pfam" id="PF00230">
    <property type="entry name" value="MIP"/>
    <property type="match status" value="1"/>
</dbReference>
<evidence type="ECO:0000256" key="1">
    <source>
        <dbReference type="ARBA" id="ARBA00004141"/>
    </source>
</evidence>
<keyword evidence="3 6" id="KW-0812">Transmembrane</keyword>
<comment type="similarity">
    <text evidence="2 6">Belongs to the MIP/aquaporin (TC 1.A.8) family.</text>
</comment>
<evidence type="ECO:0000256" key="2">
    <source>
        <dbReference type="ARBA" id="ARBA00006175"/>
    </source>
</evidence>
<evidence type="ECO:0000256" key="3">
    <source>
        <dbReference type="ARBA" id="ARBA00022692"/>
    </source>
</evidence>